<gene>
    <name evidence="1" type="ORF">EBV32_06185</name>
</gene>
<proteinExistence type="predicted"/>
<organism evidence="1 2">
    <name type="scientific">Candidatus Fonsibacter lacus</name>
    <dbReference type="NCBI Taxonomy" id="2576439"/>
    <lineage>
        <taxon>Bacteria</taxon>
        <taxon>Pseudomonadati</taxon>
        <taxon>Pseudomonadota</taxon>
        <taxon>Alphaproteobacteria</taxon>
        <taxon>Candidatus Pelagibacterales</taxon>
        <taxon>Candidatus Pelagibacterales incertae sedis</taxon>
        <taxon>Candidatus Fonsibacter</taxon>
    </lineage>
</organism>
<protein>
    <submittedName>
        <fullName evidence="1">Uncharacterized protein</fullName>
    </submittedName>
</protein>
<dbReference type="AlphaFoldDB" id="A0A964UZI8"/>
<dbReference type="Proteomes" id="UP000713222">
    <property type="component" value="Unassembled WGS sequence"/>
</dbReference>
<reference evidence="1" key="1">
    <citation type="submission" date="2018-10" db="EMBL/GenBank/DDBJ databases">
        <title>Iterative Subtractive Binning of Freshwater Chronoseries Metagenomes Recovers Nearly Complete Genomes from over Four Hundred Novel Species.</title>
        <authorList>
            <person name="Rodriguez-R L.M."/>
            <person name="Tsementzi D."/>
            <person name="Luo C."/>
            <person name="Konstantinidis K.T."/>
        </authorList>
    </citation>
    <scope>NUCLEOTIDE SEQUENCE</scope>
    <source>
        <strain evidence="1">WB7_6_001</strain>
    </source>
</reference>
<feature type="non-terminal residue" evidence="1">
    <location>
        <position position="1"/>
    </location>
</feature>
<sequence>QAAAPGAGAMNHDLRVALCRSITARAHLAGAEAGDAARRRYWREVAAVQLLMGHRWPEAEALGVEP</sequence>
<accession>A0A964UZI8</accession>
<name>A0A964UZI8_9PROT</name>
<evidence type="ECO:0000313" key="1">
    <source>
        <dbReference type="EMBL" id="NBN88658.1"/>
    </source>
</evidence>
<comment type="caution">
    <text evidence="1">The sequence shown here is derived from an EMBL/GenBank/DDBJ whole genome shotgun (WGS) entry which is preliminary data.</text>
</comment>
<dbReference type="EMBL" id="RGET01000221">
    <property type="protein sequence ID" value="NBN88658.1"/>
    <property type="molecule type" value="Genomic_DNA"/>
</dbReference>
<evidence type="ECO:0000313" key="2">
    <source>
        <dbReference type="Proteomes" id="UP000713222"/>
    </source>
</evidence>